<dbReference type="GO" id="GO:0005524">
    <property type="term" value="F:ATP binding"/>
    <property type="evidence" value="ECO:0007669"/>
    <property type="project" value="UniProtKB-KW"/>
</dbReference>
<name>A0A2A9M3F8_BESBE</name>
<proteinExistence type="predicted"/>
<dbReference type="InterPro" id="IPR005248">
    <property type="entry name" value="NadD/NMNAT"/>
</dbReference>
<evidence type="ECO:0000313" key="10">
    <source>
        <dbReference type="Proteomes" id="UP000224006"/>
    </source>
</evidence>
<feature type="region of interest" description="Disordered" evidence="8">
    <location>
        <begin position="107"/>
        <end position="145"/>
    </location>
</feature>
<keyword evidence="7" id="KW-0520">NAD</keyword>
<dbReference type="Gene3D" id="3.40.50.620">
    <property type="entry name" value="HUPs"/>
    <property type="match status" value="2"/>
</dbReference>
<dbReference type="GO" id="GO:0016779">
    <property type="term" value="F:nucleotidyltransferase activity"/>
    <property type="evidence" value="ECO:0007669"/>
    <property type="project" value="UniProtKB-KW"/>
</dbReference>
<keyword evidence="2" id="KW-0662">Pyridine nucleotide biosynthesis</keyword>
<dbReference type="GeneID" id="40306858"/>
<dbReference type="InterPro" id="IPR014729">
    <property type="entry name" value="Rossmann-like_a/b/a_fold"/>
</dbReference>
<keyword evidence="3 9" id="KW-0808">Transferase</keyword>
<sequence length="433" mass="46571">MLINRSSILMIEYDLDLLLCLFYIRSVFWSSVCYFGGSFDPPTYGHMLSAAGAVDSGAADEVWLSPCGGDPAPLNEFGAPTENSLNHAEVPQNSAGARDVCARENRETGGHVSGEGPDLCGMRPGFTDPPAAEGERPSAGSSHSAFKVRPDKVLKTPAALRLEMTRFAVAHFFGSGEQRRCPVRVLEWEALTAGYTPTFKVLKRLEAEHPDCEFSILIGEDILPNLSKWYNAPGLIAEYAFLILPRSSSAHHMPLLFSSGTCTSEKASAAAQNLRQLADSPARGSTTPQEAPADAPRDSVTSSCLVSAAPPSASAASLDESPQPSSNTVEACQRGEGRECRCLACTSSAAAAAEAKLQADIECALKRLKRADYVDQLCMQRGRPYFPWPASSSYVRQLLSTRRERPTALIHCSALIAPAVCAFIERHGLYAPQ</sequence>
<feature type="region of interest" description="Disordered" evidence="8">
    <location>
        <begin position="277"/>
        <end position="300"/>
    </location>
</feature>
<keyword evidence="4 9" id="KW-0548">Nucleotidyltransferase</keyword>
<keyword evidence="5" id="KW-0547">Nucleotide-binding</keyword>
<comment type="caution">
    <text evidence="9">The sequence shown here is derived from an EMBL/GenBank/DDBJ whole genome shotgun (WGS) entry which is preliminary data.</text>
</comment>
<keyword evidence="6" id="KW-0067">ATP-binding</keyword>
<dbReference type="SUPFAM" id="SSF52374">
    <property type="entry name" value="Nucleotidylyl transferase"/>
    <property type="match status" value="2"/>
</dbReference>
<evidence type="ECO:0000256" key="2">
    <source>
        <dbReference type="ARBA" id="ARBA00022642"/>
    </source>
</evidence>
<evidence type="ECO:0000256" key="8">
    <source>
        <dbReference type="SAM" id="MobiDB-lite"/>
    </source>
</evidence>
<evidence type="ECO:0000256" key="4">
    <source>
        <dbReference type="ARBA" id="ARBA00022695"/>
    </source>
</evidence>
<dbReference type="RefSeq" id="XP_029216488.1">
    <property type="nucleotide sequence ID" value="XM_029360512.1"/>
</dbReference>
<dbReference type="EMBL" id="NWUJ01000011">
    <property type="protein sequence ID" value="PFH32479.1"/>
    <property type="molecule type" value="Genomic_DNA"/>
</dbReference>
<evidence type="ECO:0000256" key="7">
    <source>
        <dbReference type="ARBA" id="ARBA00023027"/>
    </source>
</evidence>
<dbReference type="KEGG" id="bbes:BESB_017970"/>
<dbReference type="PANTHER" id="PTHR39321:SF3">
    <property type="entry name" value="PHOSPHOPANTETHEINE ADENYLYLTRANSFERASE"/>
    <property type="match status" value="1"/>
</dbReference>
<dbReference type="AlphaFoldDB" id="A0A2A9M3F8"/>
<dbReference type="OrthoDB" id="422187at2759"/>
<dbReference type="Proteomes" id="UP000224006">
    <property type="component" value="Chromosome X"/>
</dbReference>
<keyword evidence="10" id="KW-1185">Reference proteome</keyword>
<accession>A0A2A9M3F8</accession>
<dbReference type="VEuPathDB" id="ToxoDB:BESB_017970"/>
<dbReference type="GO" id="GO:0009435">
    <property type="term" value="P:NAD+ biosynthetic process"/>
    <property type="evidence" value="ECO:0007669"/>
    <property type="project" value="InterPro"/>
</dbReference>
<gene>
    <name evidence="9" type="ORF">BESB_017970</name>
</gene>
<dbReference type="STRING" id="94643.A0A2A9M3F8"/>
<dbReference type="PANTHER" id="PTHR39321">
    <property type="entry name" value="NICOTINATE-NUCLEOTIDE ADENYLYLTRANSFERASE-RELATED"/>
    <property type="match status" value="1"/>
</dbReference>
<organism evidence="9 10">
    <name type="scientific">Besnoitia besnoiti</name>
    <name type="common">Apicomplexan protozoan</name>
    <dbReference type="NCBI Taxonomy" id="94643"/>
    <lineage>
        <taxon>Eukaryota</taxon>
        <taxon>Sar</taxon>
        <taxon>Alveolata</taxon>
        <taxon>Apicomplexa</taxon>
        <taxon>Conoidasida</taxon>
        <taxon>Coccidia</taxon>
        <taxon>Eucoccidiorida</taxon>
        <taxon>Eimeriorina</taxon>
        <taxon>Sarcocystidae</taxon>
        <taxon>Besnoitia</taxon>
    </lineage>
</organism>
<evidence type="ECO:0000256" key="6">
    <source>
        <dbReference type="ARBA" id="ARBA00022840"/>
    </source>
</evidence>
<evidence type="ECO:0000313" key="9">
    <source>
        <dbReference type="EMBL" id="PFH32479.1"/>
    </source>
</evidence>
<evidence type="ECO:0000256" key="5">
    <source>
        <dbReference type="ARBA" id="ARBA00022741"/>
    </source>
</evidence>
<comment type="pathway">
    <text evidence="1">Cofactor biosynthesis; NAD(+) biosynthesis.</text>
</comment>
<protein>
    <submittedName>
        <fullName evidence="9">Nicotinate-nucleotide adenylyltransferase</fullName>
    </submittedName>
</protein>
<reference evidence="9 10" key="1">
    <citation type="submission" date="2017-09" db="EMBL/GenBank/DDBJ databases">
        <title>Genome sequencing of Besnoitia besnoiti strain Bb-Ger1.</title>
        <authorList>
            <person name="Schares G."/>
            <person name="Venepally P."/>
            <person name="Lorenzi H.A."/>
        </authorList>
    </citation>
    <scope>NUCLEOTIDE SEQUENCE [LARGE SCALE GENOMIC DNA]</scope>
    <source>
        <strain evidence="9 10">Bb-Ger1</strain>
    </source>
</reference>
<evidence type="ECO:0000256" key="3">
    <source>
        <dbReference type="ARBA" id="ARBA00022679"/>
    </source>
</evidence>
<evidence type="ECO:0000256" key="1">
    <source>
        <dbReference type="ARBA" id="ARBA00004790"/>
    </source>
</evidence>